<dbReference type="EMBL" id="QTSX02001422">
    <property type="protein sequence ID" value="KAJ9082825.1"/>
    <property type="molecule type" value="Genomic_DNA"/>
</dbReference>
<organism evidence="1 2">
    <name type="scientific">Entomophthora muscae</name>
    <dbReference type="NCBI Taxonomy" id="34485"/>
    <lineage>
        <taxon>Eukaryota</taxon>
        <taxon>Fungi</taxon>
        <taxon>Fungi incertae sedis</taxon>
        <taxon>Zoopagomycota</taxon>
        <taxon>Entomophthoromycotina</taxon>
        <taxon>Entomophthoromycetes</taxon>
        <taxon>Entomophthorales</taxon>
        <taxon>Entomophthoraceae</taxon>
        <taxon>Entomophthora</taxon>
    </lineage>
</organism>
<gene>
    <name evidence="1" type="ORF">DSO57_1000810</name>
</gene>
<name>A0ACC2U720_9FUNG</name>
<dbReference type="Proteomes" id="UP001165960">
    <property type="component" value="Unassembled WGS sequence"/>
</dbReference>
<evidence type="ECO:0000313" key="2">
    <source>
        <dbReference type="Proteomes" id="UP001165960"/>
    </source>
</evidence>
<accession>A0ACC2U720</accession>
<protein>
    <submittedName>
        <fullName evidence="1">Uncharacterized protein</fullName>
    </submittedName>
</protein>
<evidence type="ECO:0000313" key="1">
    <source>
        <dbReference type="EMBL" id="KAJ9082825.1"/>
    </source>
</evidence>
<comment type="caution">
    <text evidence="1">The sequence shown here is derived from an EMBL/GenBank/DDBJ whole genome shotgun (WGS) entry which is preliminary data.</text>
</comment>
<sequence>MIHLTDKSGVTNGTQLKNSPLTTNKKLPQLLAASNQPPPAFTPSPRVLDQELIPAYAPCPSFPGVPLLQQLAHPNLTMSATTGELPLVPSASSYDYSKLGFSYLTMLALTEQVIPHMGVWRPWATAANYVMWMTPIIYWAFQAQPFLLTKGSPGSHPGHDSGVGNFDQAMMPIMMEPTDWDCYNQIHKLVVQNTMIQIMAELVDMNCSYQTT</sequence>
<reference evidence="1" key="1">
    <citation type="submission" date="2022-04" db="EMBL/GenBank/DDBJ databases">
        <title>Genome of the entomopathogenic fungus Entomophthora muscae.</title>
        <authorList>
            <person name="Elya C."/>
            <person name="Lovett B.R."/>
            <person name="Lee E."/>
            <person name="Macias A.M."/>
            <person name="Hajek A.E."/>
            <person name="De Bivort B.L."/>
            <person name="Kasson M.T."/>
            <person name="De Fine Licht H.H."/>
            <person name="Stajich J.E."/>
        </authorList>
    </citation>
    <scope>NUCLEOTIDE SEQUENCE</scope>
    <source>
        <strain evidence="1">Berkeley</strain>
    </source>
</reference>
<proteinExistence type="predicted"/>
<keyword evidence="2" id="KW-1185">Reference proteome</keyword>